<dbReference type="EMBL" id="CP000383">
    <property type="protein sequence ID" value="ABG58860.1"/>
    <property type="molecule type" value="Genomic_DNA"/>
</dbReference>
<keyword evidence="5" id="KW-1185">Reference proteome</keyword>
<dbReference type="InterPro" id="IPR007431">
    <property type="entry name" value="ACP_PD"/>
</dbReference>
<dbReference type="PANTHER" id="PTHR38764:SF1">
    <property type="entry name" value="ACYL CARRIER PROTEIN PHOSPHODIESTERASE"/>
    <property type="match status" value="1"/>
</dbReference>
<keyword evidence="3" id="KW-0443">Lipid metabolism</keyword>
<dbReference type="GO" id="GO:0008770">
    <property type="term" value="F:[acyl-carrier-protein] phosphodiesterase activity"/>
    <property type="evidence" value="ECO:0007669"/>
    <property type="project" value="InterPro"/>
</dbReference>
<dbReference type="KEGG" id="chu:CHU_1590"/>
<proteinExistence type="predicted"/>
<reference evidence="4 5" key="1">
    <citation type="journal article" date="2007" name="Appl. Environ. Microbiol.">
        <title>Genome sequence of the cellulolytic gliding bacterium Cytophaga hutchinsonii.</title>
        <authorList>
            <person name="Xie G."/>
            <person name="Bruce D.C."/>
            <person name="Challacombe J.F."/>
            <person name="Chertkov O."/>
            <person name="Detter J.C."/>
            <person name="Gilna P."/>
            <person name="Han C.S."/>
            <person name="Lucas S."/>
            <person name="Misra M."/>
            <person name="Myers G.L."/>
            <person name="Richardson P."/>
            <person name="Tapia R."/>
            <person name="Thayer N."/>
            <person name="Thompson L.S."/>
            <person name="Brettin T.S."/>
            <person name="Henrissat B."/>
            <person name="Wilson D.B."/>
            <person name="McBride M.J."/>
        </authorList>
    </citation>
    <scope>NUCLEOTIDE SEQUENCE [LARGE SCALE GENOMIC DNA]</scope>
    <source>
        <strain evidence="5">ATCC 33406 / DSM 1761 / CIP 103989 / NBRC 15051 / NCIMB 9469 / D465</strain>
    </source>
</reference>
<dbReference type="PIRSF" id="PIRSF011489">
    <property type="entry name" value="DUF479"/>
    <property type="match status" value="1"/>
</dbReference>
<dbReference type="GO" id="GO:0006633">
    <property type="term" value="P:fatty acid biosynthetic process"/>
    <property type="evidence" value="ECO:0007669"/>
    <property type="project" value="InterPro"/>
</dbReference>
<dbReference type="RefSeq" id="WP_011584975.1">
    <property type="nucleotide sequence ID" value="NC_008255.1"/>
</dbReference>
<dbReference type="OrthoDB" id="8442777at2"/>
<evidence type="ECO:0000313" key="4">
    <source>
        <dbReference type="EMBL" id="ABG58860.1"/>
    </source>
</evidence>
<keyword evidence="2" id="KW-0378">Hydrolase</keyword>
<dbReference type="Proteomes" id="UP000001822">
    <property type="component" value="Chromosome"/>
</dbReference>
<evidence type="ECO:0000256" key="1">
    <source>
        <dbReference type="ARBA" id="ARBA00022516"/>
    </source>
</evidence>
<sequence length="197" mass="22751">MNFLAHVFLSGTNQSSMIGNFIADSVRGKEILEFSPEIKEGIMLHRFIDHYTDTHAIISEGKKVLTPYFGKYNAVVLDIYMDHFLAKDWVNYSNIPLAAFAQTIYQHLQNNFALLPDRVQELLPYMIRQDWLSNYANFYGMERVFQGMSRRASFVSHMEDATAVLQKHYSEMQHCFDSFFPELQGAVANYLKASSHS</sequence>
<dbReference type="AlphaFoldDB" id="A0A6N4SRA4"/>
<keyword evidence="1" id="KW-0444">Lipid biosynthesis</keyword>
<name>A0A6N4SRA4_CYTH3</name>
<organism evidence="4 5">
    <name type="scientific">Cytophaga hutchinsonii (strain ATCC 33406 / DSM 1761 / CIP 103989 / NBRC 15051 / NCIMB 9469 / D465)</name>
    <dbReference type="NCBI Taxonomy" id="269798"/>
    <lineage>
        <taxon>Bacteria</taxon>
        <taxon>Pseudomonadati</taxon>
        <taxon>Bacteroidota</taxon>
        <taxon>Cytophagia</taxon>
        <taxon>Cytophagales</taxon>
        <taxon>Cytophagaceae</taxon>
        <taxon>Cytophaga</taxon>
    </lineage>
</organism>
<accession>A0A6N4SRA4</accession>
<dbReference type="Pfam" id="PF04336">
    <property type="entry name" value="ACP_PD"/>
    <property type="match status" value="1"/>
</dbReference>
<evidence type="ECO:0000256" key="3">
    <source>
        <dbReference type="ARBA" id="ARBA00023098"/>
    </source>
</evidence>
<evidence type="ECO:0008006" key="6">
    <source>
        <dbReference type="Google" id="ProtNLM"/>
    </source>
</evidence>
<evidence type="ECO:0000313" key="5">
    <source>
        <dbReference type="Proteomes" id="UP000001822"/>
    </source>
</evidence>
<dbReference type="PANTHER" id="PTHR38764">
    <property type="entry name" value="ACYL CARRIER PROTEIN PHOSPHODIESTERASE"/>
    <property type="match status" value="1"/>
</dbReference>
<evidence type="ECO:0000256" key="2">
    <source>
        <dbReference type="ARBA" id="ARBA00022801"/>
    </source>
</evidence>
<gene>
    <name evidence="4" type="ordered locus">CHU_1590</name>
</gene>
<protein>
    <recommendedName>
        <fullName evidence="6">Acyl carrier protein phosphodiesterase</fullName>
    </recommendedName>
</protein>